<gene>
    <name evidence="1" type="ORF">SAMN05444484_102825</name>
</gene>
<organism evidence="1 2">
    <name type="scientific">Flavobacterium chilense</name>
    <dbReference type="NCBI Taxonomy" id="946677"/>
    <lineage>
        <taxon>Bacteria</taxon>
        <taxon>Pseudomonadati</taxon>
        <taxon>Bacteroidota</taxon>
        <taxon>Flavobacteriia</taxon>
        <taxon>Flavobacteriales</taxon>
        <taxon>Flavobacteriaceae</taxon>
        <taxon>Flavobacterium</taxon>
    </lineage>
</organism>
<keyword evidence="2" id="KW-1185">Reference proteome</keyword>
<dbReference type="Proteomes" id="UP000184028">
    <property type="component" value="Unassembled WGS sequence"/>
</dbReference>
<dbReference type="RefSeq" id="WP_068842244.1">
    <property type="nucleotide sequence ID" value="NZ_FRBT01000002.1"/>
</dbReference>
<proteinExistence type="predicted"/>
<evidence type="ECO:0000313" key="2">
    <source>
        <dbReference type="Proteomes" id="UP000184028"/>
    </source>
</evidence>
<accession>A0A1M7E1T2</accession>
<name>A0A1M7E1T2_9FLAO</name>
<dbReference type="AlphaFoldDB" id="A0A1M7E1T2"/>
<sequence>MKKLELKQMEDLSGGQLRKLTTRDYGCAAYGLSAGIAAGISPLVGGLTTLGCYLLTPTYQVSEESDEIPII</sequence>
<evidence type="ECO:0000313" key="1">
    <source>
        <dbReference type="EMBL" id="SHL85692.1"/>
    </source>
</evidence>
<protein>
    <submittedName>
        <fullName evidence="1">Uncharacterized protein</fullName>
    </submittedName>
</protein>
<dbReference type="EMBL" id="FRBT01000002">
    <property type="protein sequence ID" value="SHL85692.1"/>
    <property type="molecule type" value="Genomic_DNA"/>
</dbReference>
<reference evidence="2" key="1">
    <citation type="submission" date="2016-11" db="EMBL/GenBank/DDBJ databases">
        <authorList>
            <person name="Varghese N."/>
            <person name="Submissions S."/>
        </authorList>
    </citation>
    <scope>NUCLEOTIDE SEQUENCE [LARGE SCALE GENOMIC DNA]</scope>
    <source>
        <strain evidence="2">DSM 24724</strain>
    </source>
</reference>